<dbReference type="InterPro" id="IPR011701">
    <property type="entry name" value="MFS"/>
</dbReference>
<evidence type="ECO:0000313" key="11">
    <source>
        <dbReference type="Proteomes" id="UP001642483"/>
    </source>
</evidence>
<dbReference type="PANTHER" id="PTHR23511">
    <property type="entry name" value="SYNAPTIC VESICLE GLYCOPROTEIN 2"/>
    <property type="match status" value="1"/>
</dbReference>
<dbReference type="Proteomes" id="UP001642483">
    <property type="component" value="Unassembled WGS sequence"/>
</dbReference>
<comment type="subcellular location">
    <subcellularLocation>
        <location evidence="1">Membrane</location>
        <topology evidence="1">Multi-pass membrane protein</topology>
    </subcellularLocation>
</comment>
<reference evidence="10 11" key="1">
    <citation type="submission" date="2024-02" db="EMBL/GenBank/DDBJ databases">
        <authorList>
            <person name="Daric V."/>
            <person name="Darras S."/>
        </authorList>
    </citation>
    <scope>NUCLEOTIDE SEQUENCE [LARGE SCALE GENOMIC DNA]</scope>
</reference>
<dbReference type="Pfam" id="PF07690">
    <property type="entry name" value="MFS_1"/>
    <property type="match status" value="1"/>
</dbReference>
<evidence type="ECO:0000256" key="6">
    <source>
        <dbReference type="ARBA" id="ARBA00023136"/>
    </source>
</evidence>
<sequence length="523" mass="57941">MENNHSSDDRSEPKSTSIAASSIGNGDADGGTYAHLRNLTDDTFTVEEAVEAIGFGRFQWKLSVLTGCAWMADAMELMILSIIAPQLQCEWRLYSWQKALITTVVFVGMMLSSSMWGNICDRHGRKAGLILCVVWTFYMGFLSSFSPNLTWILILRGLVGFGVGGVPQSVTLYAEFLPVKSRAACILLVDMFWAIGTVFEVGLALIVMPKLGWRWLLGFSALPLLLFSLACKWIPESPRYNVLSGNPEKAYETLKRMANENKAAMPIGKLVCCKQEKRGRFQDLFATKELRKTTILLWIIWFNCAFAYYGLVLMTTELFQVQDSTQQCFRSADDNSAVDCNLQCHTLSTKDYIDLMWTTIAEFPGIFITLGIIEFIGRKKTMAVDLLGFALFSFLLIICTSRSVMIFFLFAARAFISGAFQAAYVYTPEVYPTHIRAIGLGSCSGTARVGAIITPFIAQVMLEYSEPLAVSIYAVVSLIAAVACLLLPIETKGRSMQESAMTMDPVTNENISSNGIGNEIISE</sequence>
<comment type="similarity">
    <text evidence="2">Belongs to the major facilitator superfamily.</text>
</comment>
<organism evidence="10 11">
    <name type="scientific">Clavelina lepadiformis</name>
    <name type="common">Light-bulb sea squirt</name>
    <name type="synonym">Ascidia lepadiformis</name>
    <dbReference type="NCBI Taxonomy" id="159417"/>
    <lineage>
        <taxon>Eukaryota</taxon>
        <taxon>Metazoa</taxon>
        <taxon>Chordata</taxon>
        <taxon>Tunicata</taxon>
        <taxon>Ascidiacea</taxon>
        <taxon>Aplousobranchia</taxon>
        <taxon>Clavelinidae</taxon>
        <taxon>Clavelina</taxon>
    </lineage>
</organism>
<proteinExistence type="inferred from homology"/>
<evidence type="ECO:0000256" key="3">
    <source>
        <dbReference type="ARBA" id="ARBA00022448"/>
    </source>
</evidence>
<dbReference type="Pfam" id="PF00083">
    <property type="entry name" value="Sugar_tr"/>
    <property type="match status" value="1"/>
</dbReference>
<feature type="transmembrane region" description="Helical" evidence="8">
    <location>
        <begin position="468"/>
        <end position="489"/>
    </location>
</feature>
<feature type="transmembrane region" description="Helical" evidence="8">
    <location>
        <begin position="96"/>
        <end position="116"/>
    </location>
</feature>
<keyword evidence="5 8" id="KW-1133">Transmembrane helix</keyword>
<dbReference type="Gene3D" id="1.20.1250.20">
    <property type="entry name" value="MFS general substrate transporter like domains"/>
    <property type="match status" value="1"/>
</dbReference>
<evidence type="ECO:0000256" key="1">
    <source>
        <dbReference type="ARBA" id="ARBA00004141"/>
    </source>
</evidence>
<keyword evidence="6 8" id="KW-0472">Membrane</keyword>
<evidence type="ECO:0000256" key="4">
    <source>
        <dbReference type="ARBA" id="ARBA00022692"/>
    </source>
</evidence>
<keyword evidence="3" id="KW-0813">Transport</keyword>
<dbReference type="PROSITE" id="PS50850">
    <property type="entry name" value="MFS"/>
    <property type="match status" value="1"/>
</dbReference>
<gene>
    <name evidence="10" type="ORF">CVLEPA_LOCUS30606</name>
</gene>
<evidence type="ECO:0000313" key="10">
    <source>
        <dbReference type="EMBL" id="CAK8697364.1"/>
    </source>
</evidence>
<feature type="transmembrane region" description="Helical" evidence="8">
    <location>
        <begin position="186"/>
        <end position="207"/>
    </location>
</feature>
<evidence type="ECO:0000259" key="9">
    <source>
        <dbReference type="PROSITE" id="PS50850"/>
    </source>
</evidence>
<evidence type="ECO:0000256" key="2">
    <source>
        <dbReference type="ARBA" id="ARBA00008335"/>
    </source>
</evidence>
<feature type="transmembrane region" description="Helical" evidence="8">
    <location>
        <begin position="128"/>
        <end position="145"/>
    </location>
</feature>
<dbReference type="InterPro" id="IPR036259">
    <property type="entry name" value="MFS_trans_sf"/>
</dbReference>
<keyword evidence="4 8" id="KW-0812">Transmembrane</keyword>
<feature type="compositionally biased region" description="Polar residues" evidence="7">
    <location>
        <begin position="14"/>
        <end position="24"/>
    </location>
</feature>
<name>A0ABP0H363_CLALP</name>
<dbReference type="InterPro" id="IPR005828">
    <property type="entry name" value="MFS_sugar_transport-like"/>
</dbReference>
<comment type="caution">
    <text evidence="10">The sequence shown here is derived from an EMBL/GenBank/DDBJ whole genome shotgun (WGS) entry which is preliminary data.</text>
</comment>
<dbReference type="InterPro" id="IPR020846">
    <property type="entry name" value="MFS_dom"/>
</dbReference>
<feature type="transmembrane region" description="Helical" evidence="8">
    <location>
        <begin position="151"/>
        <end position="174"/>
    </location>
</feature>
<feature type="transmembrane region" description="Helical" evidence="8">
    <location>
        <begin position="213"/>
        <end position="234"/>
    </location>
</feature>
<evidence type="ECO:0000256" key="7">
    <source>
        <dbReference type="SAM" id="MobiDB-lite"/>
    </source>
</evidence>
<evidence type="ECO:0000256" key="8">
    <source>
        <dbReference type="SAM" id="Phobius"/>
    </source>
</evidence>
<evidence type="ECO:0000256" key="5">
    <source>
        <dbReference type="ARBA" id="ARBA00022989"/>
    </source>
</evidence>
<keyword evidence="11" id="KW-1185">Reference proteome</keyword>
<dbReference type="EMBL" id="CAWYQH010000163">
    <property type="protein sequence ID" value="CAK8697364.1"/>
    <property type="molecule type" value="Genomic_DNA"/>
</dbReference>
<protein>
    <recommendedName>
        <fullName evidence="9">Major facilitator superfamily (MFS) profile domain-containing protein</fullName>
    </recommendedName>
</protein>
<feature type="region of interest" description="Disordered" evidence="7">
    <location>
        <begin position="1"/>
        <end position="26"/>
    </location>
</feature>
<feature type="transmembrane region" description="Helical" evidence="8">
    <location>
        <begin position="295"/>
        <end position="314"/>
    </location>
</feature>
<feature type="domain" description="Major facilitator superfamily (MFS) profile" evidence="9">
    <location>
        <begin position="62"/>
        <end position="492"/>
    </location>
</feature>
<dbReference type="SUPFAM" id="SSF103473">
    <property type="entry name" value="MFS general substrate transporter"/>
    <property type="match status" value="1"/>
</dbReference>
<dbReference type="PANTHER" id="PTHR23511:SF5">
    <property type="entry name" value="MAJOR FACILITATOR-TYPE TRANSPORTER HXNZ-RELATED"/>
    <property type="match status" value="1"/>
</dbReference>
<accession>A0ABP0H363</accession>
<feature type="compositionally biased region" description="Basic and acidic residues" evidence="7">
    <location>
        <begin position="1"/>
        <end position="13"/>
    </location>
</feature>
<feature type="transmembrane region" description="Helical" evidence="8">
    <location>
        <begin position="62"/>
        <end position="84"/>
    </location>
</feature>
<feature type="transmembrane region" description="Helical" evidence="8">
    <location>
        <begin position="355"/>
        <end position="375"/>
    </location>
</feature>